<dbReference type="GO" id="GO:0090435">
    <property type="term" value="P:protein localization to nuclear envelope"/>
    <property type="evidence" value="ECO:0007669"/>
    <property type="project" value="TreeGrafter"/>
</dbReference>
<evidence type="ECO:0000259" key="5">
    <source>
        <dbReference type="Pfam" id="PF00038"/>
    </source>
</evidence>
<name>A0A814QAZ2_9BILA</name>
<keyword evidence="7" id="KW-1185">Reference proteome</keyword>
<evidence type="ECO:0000256" key="4">
    <source>
        <dbReference type="SAM" id="MobiDB-lite"/>
    </source>
</evidence>
<feature type="domain" description="IF rod" evidence="5">
    <location>
        <begin position="164"/>
        <end position="523"/>
    </location>
</feature>
<feature type="region of interest" description="Disordered" evidence="4">
    <location>
        <begin position="53"/>
        <end position="116"/>
    </location>
</feature>
<dbReference type="Proteomes" id="UP000663832">
    <property type="component" value="Unassembled WGS sequence"/>
</dbReference>
<feature type="compositionally biased region" description="Low complexity" evidence="4">
    <location>
        <begin position="547"/>
        <end position="563"/>
    </location>
</feature>
<dbReference type="EMBL" id="CAJNOM010000136">
    <property type="protein sequence ID" value="CAF1117867.1"/>
    <property type="molecule type" value="Genomic_DNA"/>
</dbReference>
<keyword evidence="2" id="KW-0175">Coiled coil</keyword>
<dbReference type="GO" id="GO:0005200">
    <property type="term" value="F:structural constituent of cytoskeleton"/>
    <property type="evidence" value="ECO:0007669"/>
    <property type="project" value="TreeGrafter"/>
</dbReference>
<gene>
    <name evidence="6" type="ORF">QVE165_LOCUS21224</name>
</gene>
<evidence type="ECO:0000313" key="6">
    <source>
        <dbReference type="EMBL" id="CAF1117867.1"/>
    </source>
</evidence>
<comment type="caution">
    <text evidence="6">The sequence shown here is derived from an EMBL/GenBank/DDBJ whole genome shotgun (WGS) entry which is preliminary data.</text>
</comment>
<comment type="similarity">
    <text evidence="3">Belongs to the intermediate filament family.</text>
</comment>
<feature type="compositionally biased region" description="Polar residues" evidence="4">
    <location>
        <begin position="650"/>
        <end position="667"/>
    </location>
</feature>
<evidence type="ECO:0000256" key="2">
    <source>
        <dbReference type="ARBA" id="ARBA00023054"/>
    </source>
</evidence>
<dbReference type="PANTHER" id="PTHR45721">
    <property type="entry name" value="LAMIN DM0-RELATED"/>
    <property type="match status" value="1"/>
</dbReference>
<feature type="compositionally biased region" description="Low complexity" evidence="4">
    <location>
        <begin position="575"/>
        <end position="584"/>
    </location>
</feature>
<protein>
    <recommendedName>
        <fullName evidence="5">IF rod domain-containing protein</fullName>
    </recommendedName>
</protein>
<dbReference type="GO" id="GO:0051664">
    <property type="term" value="P:nuclear pore localization"/>
    <property type="evidence" value="ECO:0007669"/>
    <property type="project" value="TreeGrafter"/>
</dbReference>
<sequence length="680" mass="77927">MADDSTNDETITITEEFTGIAPSNNFLGLLPPPYSMSALKSTLPLFQTSSLASSSSAPSSYASSYIPQTSTSSTPSLYTSSYIPQSSTSSTNNNNNHNHNNNHNNNNNNNNNHLLYPYRSTSTLYSDSNNIGSSSSNYPMSSSTYRSQSFSIPKPSLFQQTREKEKLELSTLNDKFADYVEKVRYLEAQNKKVQMETNILTEKQTGNCQRVKSMFETEVAQLKEVIEKLFQDKNTTSYNAKEAQNGIYPLKQRLNSTFKECDSSKYETERIERQLSTIDGDILMFKRRLAHQDDEHTQWKQLITHIQRLILQAKNETQNETITRTTCEKTTQQLRVDINKLREQQQQKIKDLRQTTLLLAPSSTNDRAHIFKSELSSAIRKIRQDFERQNDSQRNELYGQFTQAYEDIARDYPELGHLFLNEREQERVKQEEDRARVDIQRVKADSNLLKQKTGELKLRTRELQINLEMSVEENARFEQLQQNEIDQLKVKQERISKDYEDVITKQTSLEKEIETYRNLLEGTMKSVVDTITDEYNTITTNQSNMNQQQQQQQQQHQQHQQQPQPQPQPQRNGISARAARSSSADRYSIPPYFSASRLNGHTNSYSRFMGYKQNGNETSNSVPVIDIPTTIAENGLTASKSVHELSAKNDITSSTEINQVTNGSSPPSSRPPTILQTRRS</sequence>
<feature type="region of interest" description="Disordered" evidence="4">
    <location>
        <begin position="650"/>
        <end position="680"/>
    </location>
</feature>
<dbReference type="GO" id="GO:0031507">
    <property type="term" value="P:heterochromatin formation"/>
    <property type="evidence" value="ECO:0007669"/>
    <property type="project" value="TreeGrafter"/>
</dbReference>
<proteinExistence type="inferred from homology"/>
<reference evidence="6" key="1">
    <citation type="submission" date="2021-02" db="EMBL/GenBank/DDBJ databases">
        <authorList>
            <person name="Nowell W R."/>
        </authorList>
    </citation>
    <scope>NUCLEOTIDE SEQUENCE</scope>
</reference>
<keyword evidence="1 3" id="KW-0403">Intermediate filament</keyword>
<dbReference type="GO" id="GO:0006998">
    <property type="term" value="P:nuclear envelope organization"/>
    <property type="evidence" value="ECO:0007669"/>
    <property type="project" value="TreeGrafter"/>
</dbReference>
<dbReference type="Pfam" id="PF00038">
    <property type="entry name" value="Filament"/>
    <property type="match status" value="1"/>
</dbReference>
<accession>A0A814QAZ2</accession>
<organism evidence="6 7">
    <name type="scientific">Adineta steineri</name>
    <dbReference type="NCBI Taxonomy" id="433720"/>
    <lineage>
        <taxon>Eukaryota</taxon>
        <taxon>Metazoa</taxon>
        <taxon>Spiralia</taxon>
        <taxon>Gnathifera</taxon>
        <taxon>Rotifera</taxon>
        <taxon>Eurotatoria</taxon>
        <taxon>Bdelloidea</taxon>
        <taxon>Adinetida</taxon>
        <taxon>Adinetidae</taxon>
        <taxon>Adineta</taxon>
    </lineage>
</organism>
<dbReference type="OrthoDB" id="2441647at2759"/>
<dbReference type="InterPro" id="IPR018039">
    <property type="entry name" value="IF_conserved"/>
</dbReference>
<dbReference type="AlphaFoldDB" id="A0A814QAZ2"/>
<dbReference type="GO" id="GO:0007097">
    <property type="term" value="P:nuclear migration"/>
    <property type="evidence" value="ECO:0007669"/>
    <property type="project" value="TreeGrafter"/>
</dbReference>
<dbReference type="PROSITE" id="PS00226">
    <property type="entry name" value="IF_ROD_1"/>
    <property type="match status" value="1"/>
</dbReference>
<evidence type="ECO:0000313" key="7">
    <source>
        <dbReference type="Proteomes" id="UP000663832"/>
    </source>
</evidence>
<dbReference type="PANTHER" id="PTHR45721:SF12">
    <property type="entry name" value="INTERMEDIATE FILAMENT PROTEIN IFA-1"/>
    <property type="match status" value="1"/>
</dbReference>
<feature type="compositionally biased region" description="Low complexity" evidence="4">
    <location>
        <begin position="53"/>
        <end position="113"/>
    </location>
</feature>
<dbReference type="GO" id="GO:0005652">
    <property type="term" value="C:nuclear lamina"/>
    <property type="evidence" value="ECO:0007669"/>
    <property type="project" value="TreeGrafter"/>
</dbReference>
<evidence type="ECO:0000256" key="3">
    <source>
        <dbReference type="RuleBase" id="RU000685"/>
    </source>
</evidence>
<dbReference type="SUPFAM" id="SSF64593">
    <property type="entry name" value="Intermediate filament protein, coiled coil region"/>
    <property type="match status" value="2"/>
</dbReference>
<dbReference type="GO" id="GO:0005882">
    <property type="term" value="C:intermediate filament"/>
    <property type="evidence" value="ECO:0007669"/>
    <property type="project" value="UniProtKB-KW"/>
</dbReference>
<dbReference type="InterPro" id="IPR039008">
    <property type="entry name" value="IF_rod_dom"/>
</dbReference>
<feature type="region of interest" description="Disordered" evidence="4">
    <location>
        <begin position="543"/>
        <end position="600"/>
    </location>
</feature>
<evidence type="ECO:0000256" key="1">
    <source>
        <dbReference type="ARBA" id="ARBA00022754"/>
    </source>
</evidence>
<dbReference type="Gene3D" id="1.20.5.170">
    <property type="match status" value="1"/>
</dbReference>